<dbReference type="InterPro" id="IPR001202">
    <property type="entry name" value="WW_dom"/>
</dbReference>
<protein>
    <recommendedName>
        <fullName evidence="1">WW domain-containing protein</fullName>
    </recommendedName>
</protein>
<sequence>MAPYQYRPLDEAKGELRLLRLQPASWGEDVKLHIQHVPLCESQRIGVMPSALTRVQATLPPGWTVYETLEGRCLFENTDGDYCSWIHPDDSIPRYNYTRKQTEVNKQYAFEALSYTWGNDLETTSIHIVDVDLGTTGDLLVRPNLATALQYLRFADRERTLWIDAICIDQSNLEERGKQVKRMDQIYRFAKQVNVWLGPESQEDNSARAMEILGYIGAQVEYSKDQSYLEAPSCQEKGWFRPDVEIPLTDREATAVRTLLERPWFSRLWITQEVQLANDSARLYCGRDSISWYHFRRAVLALDVKQTLNALLPLPLLAKVSNLVFYNRSTPSLKLLWATRRAQCYDSRDRIYAVLGLLEPRFSMLVNPDYNITPSATYQRACQTWLDAYDKLSFLEFCDMPKVGGNGPSWVPDWSKGLPREPMTFGRFASGQSCTGGARIIDDSILEVVGVECGVISWIEDLTQREGHGTWDYWRRVSKEVLRFDEKFGDPSDPQLDDFVATLCGNRVREMYPSHIYWPTVSHVTR</sequence>
<evidence type="ECO:0000313" key="2">
    <source>
        <dbReference type="EMBL" id="RYN85160.1"/>
    </source>
</evidence>
<dbReference type="Pfam" id="PF06985">
    <property type="entry name" value="HET"/>
    <property type="match status" value="1"/>
</dbReference>
<feature type="domain" description="WW" evidence="1">
    <location>
        <begin position="57"/>
        <end position="90"/>
    </location>
</feature>
<accession>A0ABY0FRE9</accession>
<dbReference type="InterPro" id="IPR052895">
    <property type="entry name" value="HetReg/Transcr_Mod"/>
</dbReference>
<name>A0ABY0FRE9_9PLEO</name>
<dbReference type="PROSITE" id="PS50020">
    <property type="entry name" value="WW_DOMAIN_2"/>
    <property type="match status" value="1"/>
</dbReference>
<evidence type="ECO:0000259" key="1">
    <source>
        <dbReference type="PROSITE" id="PS50020"/>
    </source>
</evidence>
<dbReference type="PANTHER" id="PTHR24148">
    <property type="entry name" value="ANKYRIN REPEAT DOMAIN-CONTAINING PROTEIN 39 HOMOLOG-RELATED"/>
    <property type="match status" value="1"/>
</dbReference>
<organism evidence="2 3">
    <name type="scientific">Alternaria tenuissima</name>
    <dbReference type="NCBI Taxonomy" id="119927"/>
    <lineage>
        <taxon>Eukaryota</taxon>
        <taxon>Fungi</taxon>
        <taxon>Dikarya</taxon>
        <taxon>Ascomycota</taxon>
        <taxon>Pezizomycotina</taxon>
        <taxon>Dothideomycetes</taxon>
        <taxon>Pleosporomycetidae</taxon>
        <taxon>Pleosporales</taxon>
        <taxon>Pleosporineae</taxon>
        <taxon>Pleosporaceae</taxon>
        <taxon>Alternaria</taxon>
        <taxon>Alternaria sect. Alternaria</taxon>
        <taxon>Alternaria alternata complex</taxon>
    </lineage>
</organism>
<reference evidence="3" key="1">
    <citation type="journal article" date="2019" name="bioRxiv">
        <title>Genomics, evolutionary history and diagnostics of the Alternaria alternata species group including apple and Asian pear pathotypes.</title>
        <authorList>
            <person name="Armitage A.D."/>
            <person name="Cockerton H.M."/>
            <person name="Sreenivasaprasad S."/>
            <person name="Woodhall J.W."/>
            <person name="Lane C.R."/>
            <person name="Harrison R.J."/>
            <person name="Clarkson J.P."/>
        </authorList>
    </citation>
    <scope>NUCLEOTIDE SEQUENCE [LARGE SCALE GENOMIC DNA]</scope>
    <source>
        <strain evidence="3">FERA 635</strain>
    </source>
</reference>
<evidence type="ECO:0000313" key="3">
    <source>
        <dbReference type="Proteomes" id="UP000293195"/>
    </source>
</evidence>
<dbReference type="InterPro" id="IPR010730">
    <property type="entry name" value="HET"/>
</dbReference>
<dbReference type="EMBL" id="PDXF01000214">
    <property type="protein sequence ID" value="RYN85160.1"/>
    <property type="molecule type" value="Genomic_DNA"/>
</dbReference>
<keyword evidence="3" id="KW-1185">Reference proteome</keyword>
<dbReference type="Proteomes" id="UP000293195">
    <property type="component" value="Unassembled WGS sequence"/>
</dbReference>
<proteinExistence type="predicted"/>
<gene>
    <name evidence="2" type="ORF">AA0119_g13348</name>
</gene>
<dbReference type="PANTHER" id="PTHR24148:SF73">
    <property type="entry name" value="HET DOMAIN PROTEIN (AFU_ORTHOLOGUE AFUA_8G01020)"/>
    <property type="match status" value="1"/>
</dbReference>
<comment type="caution">
    <text evidence="2">The sequence shown here is derived from an EMBL/GenBank/DDBJ whole genome shotgun (WGS) entry which is preliminary data.</text>
</comment>